<dbReference type="GO" id="GO:0006508">
    <property type="term" value="P:proteolysis"/>
    <property type="evidence" value="ECO:0007669"/>
    <property type="project" value="UniProtKB-KW"/>
</dbReference>
<dbReference type="PANTHER" id="PTHR11705">
    <property type="entry name" value="PROTEASE FAMILY M14 CARBOXYPEPTIDASE A,B"/>
    <property type="match status" value="1"/>
</dbReference>
<accession>A0AAJ0BIM3</accession>
<evidence type="ECO:0000256" key="5">
    <source>
        <dbReference type="ARBA" id="ARBA00022525"/>
    </source>
</evidence>
<evidence type="ECO:0000256" key="12">
    <source>
        <dbReference type="ARBA" id="ARBA00023026"/>
    </source>
</evidence>
<dbReference type="SUPFAM" id="SSF53187">
    <property type="entry name" value="Zn-dependent exopeptidases"/>
    <property type="match status" value="1"/>
</dbReference>
<dbReference type="InterPro" id="IPR057246">
    <property type="entry name" value="CARBOXYPEPT_ZN_1"/>
</dbReference>
<sequence length="417" mass="45067">MKSLLALSGLLALSSAAAVAPQKVSYDGYKVFRVSVGKDVARVKGAVDKLGLATWMGGPRANANADVVVPPAQVDAFLAEISGLPTVTMHEDLGASIADESGFSTYAAGSANDTWFNSYHSYADHLQFLKDLQSSYPSNSEIVTSGNSLNGRPITGIHFWGSSKGKPAIVFHGTVHAREWISTMVTEYFAYYLLTNSGTSEVQGFLNKYDFYIFPVVNPDGFVYTQTSDRMWRKNRQAVSGSSCVGHDINRNWPYQWSVSGGASTNPCDADFKGKSQGDAPETSALSSWLQSTKKSQGIKLYIDWHSYSQLFMTPYGYSCTALATKNTELQSLAKGAAAAIKAVYGTSFATGPICSTIYKATGNSVDYTQDVIGADYVFTAELRDKGNYGFVLPASQILPSGQEAYAGVRYLLQNMK</sequence>
<keyword evidence="10" id="KW-0378">Hydrolase</keyword>
<evidence type="ECO:0000256" key="16">
    <source>
        <dbReference type="PROSITE-ProRule" id="PRU01379"/>
    </source>
</evidence>
<dbReference type="Gene3D" id="3.40.630.10">
    <property type="entry name" value="Zn peptidases"/>
    <property type="match status" value="1"/>
</dbReference>
<dbReference type="SUPFAM" id="SSF54897">
    <property type="entry name" value="Protease propeptides/inhibitors"/>
    <property type="match status" value="1"/>
</dbReference>
<dbReference type="Gene3D" id="3.30.70.340">
    <property type="entry name" value="Metallocarboxypeptidase-like"/>
    <property type="match status" value="1"/>
</dbReference>
<feature type="active site" description="Proton donor/acceptor" evidence="16">
    <location>
        <position position="382"/>
    </location>
</feature>
<comment type="caution">
    <text evidence="19">The sequence shown here is derived from an EMBL/GenBank/DDBJ whole genome shotgun (WGS) entry which is preliminary data.</text>
</comment>
<gene>
    <name evidence="19" type="ORF">QBC47DRAFT_451983</name>
</gene>
<evidence type="ECO:0000256" key="14">
    <source>
        <dbReference type="ARBA" id="ARBA00023145"/>
    </source>
</evidence>
<keyword evidence="20" id="KW-1185">Reference proteome</keyword>
<evidence type="ECO:0000256" key="15">
    <source>
        <dbReference type="ARBA" id="ARBA00023157"/>
    </source>
</evidence>
<comment type="subcellular location">
    <subcellularLocation>
        <location evidence="3">Secreted</location>
    </subcellularLocation>
</comment>
<evidence type="ECO:0000256" key="3">
    <source>
        <dbReference type="ARBA" id="ARBA00004613"/>
    </source>
</evidence>
<dbReference type="EMBL" id="MU839832">
    <property type="protein sequence ID" value="KAK1756531.1"/>
    <property type="molecule type" value="Genomic_DNA"/>
</dbReference>
<keyword evidence="6" id="KW-0121">Carboxypeptidase</keyword>
<comment type="similarity">
    <text evidence="4 16">Belongs to the peptidase M14 family.</text>
</comment>
<evidence type="ECO:0000256" key="6">
    <source>
        <dbReference type="ARBA" id="ARBA00022645"/>
    </source>
</evidence>
<evidence type="ECO:0000256" key="11">
    <source>
        <dbReference type="ARBA" id="ARBA00022833"/>
    </source>
</evidence>
<evidence type="ECO:0000313" key="19">
    <source>
        <dbReference type="EMBL" id="KAK1756531.1"/>
    </source>
</evidence>
<evidence type="ECO:0000256" key="4">
    <source>
        <dbReference type="ARBA" id="ARBA00005988"/>
    </source>
</evidence>
<keyword evidence="11" id="KW-0862">Zinc</keyword>
<evidence type="ECO:0000256" key="9">
    <source>
        <dbReference type="ARBA" id="ARBA00022729"/>
    </source>
</evidence>
<keyword evidence="5" id="KW-0964">Secreted</keyword>
<keyword evidence="7" id="KW-0645">Protease</keyword>
<evidence type="ECO:0000256" key="13">
    <source>
        <dbReference type="ARBA" id="ARBA00023049"/>
    </source>
</evidence>
<dbReference type="GO" id="GO:0008270">
    <property type="term" value="F:zinc ion binding"/>
    <property type="evidence" value="ECO:0007669"/>
    <property type="project" value="InterPro"/>
</dbReference>
<dbReference type="Proteomes" id="UP001239445">
    <property type="component" value="Unassembled WGS sequence"/>
</dbReference>
<dbReference type="AlphaFoldDB" id="A0AAJ0BIM3"/>
<protein>
    <submittedName>
        <fullName evidence="19">Metallocarboxypeptidase A</fullName>
    </submittedName>
</protein>
<keyword evidence="9 17" id="KW-0732">Signal</keyword>
<dbReference type="InterPro" id="IPR000834">
    <property type="entry name" value="Peptidase_M14"/>
</dbReference>
<keyword evidence="14" id="KW-0865">Zymogen</keyword>
<keyword evidence="8" id="KW-0479">Metal-binding</keyword>
<dbReference type="PROSITE" id="PS00132">
    <property type="entry name" value="CARBOXYPEPT_ZN_1"/>
    <property type="match status" value="1"/>
</dbReference>
<dbReference type="PRINTS" id="PR00765">
    <property type="entry name" value="CRBOXYPTASEA"/>
</dbReference>
<keyword evidence="12" id="KW-0843">Virulence</keyword>
<dbReference type="CDD" id="cd03860">
    <property type="entry name" value="M14_CP_A-B_like"/>
    <property type="match status" value="1"/>
</dbReference>
<dbReference type="FunFam" id="3.40.630.10:FF:000165">
    <property type="entry name" value="Glucan 1,4-alpha-glucosidase, putative"/>
    <property type="match status" value="1"/>
</dbReference>
<comment type="function">
    <text evidence="2">Extracellular metalloprotease that contributes to pathogenicity.</text>
</comment>
<evidence type="ECO:0000259" key="18">
    <source>
        <dbReference type="PROSITE" id="PS52035"/>
    </source>
</evidence>
<evidence type="ECO:0000313" key="20">
    <source>
        <dbReference type="Proteomes" id="UP001239445"/>
    </source>
</evidence>
<dbReference type="GO" id="GO:0005576">
    <property type="term" value="C:extracellular region"/>
    <property type="evidence" value="ECO:0007669"/>
    <property type="project" value="UniProtKB-SubCell"/>
</dbReference>
<dbReference type="GO" id="GO:0004181">
    <property type="term" value="F:metallocarboxypeptidase activity"/>
    <property type="evidence" value="ECO:0007669"/>
    <property type="project" value="InterPro"/>
</dbReference>
<dbReference type="SMART" id="SM00631">
    <property type="entry name" value="Zn_pept"/>
    <property type="match status" value="1"/>
</dbReference>
<dbReference type="PANTHER" id="PTHR11705:SF143">
    <property type="entry name" value="SLL0236 PROTEIN"/>
    <property type="match status" value="1"/>
</dbReference>
<proteinExistence type="inferred from homology"/>
<comment type="cofactor">
    <cofactor evidence="1">
        <name>Zn(2+)</name>
        <dbReference type="ChEBI" id="CHEBI:29105"/>
    </cofactor>
</comment>
<keyword evidence="15" id="KW-1015">Disulfide bond</keyword>
<feature type="chain" id="PRO_5042523316" evidence="17">
    <location>
        <begin position="17"/>
        <end position="417"/>
    </location>
</feature>
<dbReference type="InterPro" id="IPR003146">
    <property type="entry name" value="M14A_act_pep"/>
</dbReference>
<evidence type="ECO:0000256" key="7">
    <source>
        <dbReference type="ARBA" id="ARBA00022670"/>
    </source>
</evidence>
<dbReference type="Pfam" id="PF02244">
    <property type="entry name" value="Propep_M14"/>
    <property type="match status" value="1"/>
</dbReference>
<dbReference type="PROSITE" id="PS52035">
    <property type="entry name" value="PEPTIDASE_M14"/>
    <property type="match status" value="1"/>
</dbReference>
<feature type="signal peptide" evidence="17">
    <location>
        <begin position="1"/>
        <end position="16"/>
    </location>
</feature>
<feature type="domain" description="Peptidase M14" evidence="18">
    <location>
        <begin position="118"/>
        <end position="416"/>
    </location>
</feature>
<evidence type="ECO:0000256" key="1">
    <source>
        <dbReference type="ARBA" id="ARBA00001947"/>
    </source>
</evidence>
<keyword evidence="13" id="KW-0482">Metalloprotease</keyword>
<organism evidence="19 20">
    <name type="scientific">Echria macrotheca</name>
    <dbReference type="NCBI Taxonomy" id="438768"/>
    <lineage>
        <taxon>Eukaryota</taxon>
        <taxon>Fungi</taxon>
        <taxon>Dikarya</taxon>
        <taxon>Ascomycota</taxon>
        <taxon>Pezizomycotina</taxon>
        <taxon>Sordariomycetes</taxon>
        <taxon>Sordariomycetidae</taxon>
        <taxon>Sordariales</taxon>
        <taxon>Schizotheciaceae</taxon>
        <taxon>Echria</taxon>
    </lineage>
</organism>
<evidence type="ECO:0000256" key="8">
    <source>
        <dbReference type="ARBA" id="ARBA00022723"/>
    </source>
</evidence>
<dbReference type="Pfam" id="PF00246">
    <property type="entry name" value="Peptidase_M14"/>
    <property type="match status" value="1"/>
</dbReference>
<evidence type="ECO:0000256" key="10">
    <source>
        <dbReference type="ARBA" id="ARBA00022801"/>
    </source>
</evidence>
<evidence type="ECO:0000256" key="2">
    <source>
        <dbReference type="ARBA" id="ARBA00003091"/>
    </source>
</evidence>
<name>A0AAJ0BIM3_9PEZI</name>
<reference evidence="19" key="1">
    <citation type="submission" date="2023-06" db="EMBL/GenBank/DDBJ databases">
        <title>Genome-scale phylogeny and comparative genomics of the fungal order Sordariales.</title>
        <authorList>
            <consortium name="Lawrence Berkeley National Laboratory"/>
            <person name="Hensen N."/>
            <person name="Bonometti L."/>
            <person name="Westerberg I."/>
            <person name="Brannstrom I.O."/>
            <person name="Guillou S."/>
            <person name="Cros-Aarteil S."/>
            <person name="Calhoun S."/>
            <person name="Haridas S."/>
            <person name="Kuo A."/>
            <person name="Mondo S."/>
            <person name="Pangilinan J."/>
            <person name="Riley R."/>
            <person name="Labutti K."/>
            <person name="Andreopoulos B."/>
            <person name="Lipzen A."/>
            <person name="Chen C."/>
            <person name="Yanf M."/>
            <person name="Daum C."/>
            <person name="Ng V."/>
            <person name="Clum A."/>
            <person name="Steindorff A."/>
            <person name="Ohm R."/>
            <person name="Martin F."/>
            <person name="Silar P."/>
            <person name="Natvig D."/>
            <person name="Lalanne C."/>
            <person name="Gautier V."/>
            <person name="Ament-Velasquez S.L."/>
            <person name="Kruys A."/>
            <person name="Hutchinson M.I."/>
            <person name="Powell A.J."/>
            <person name="Barry K."/>
            <person name="Miller A.N."/>
            <person name="Grigoriev I.V."/>
            <person name="Debuchy R."/>
            <person name="Gladieux P."/>
            <person name="Thoren M.H."/>
            <person name="Johannesson H."/>
        </authorList>
    </citation>
    <scope>NUCLEOTIDE SEQUENCE</scope>
    <source>
        <strain evidence="19">PSN4</strain>
    </source>
</reference>
<evidence type="ECO:0000256" key="17">
    <source>
        <dbReference type="SAM" id="SignalP"/>
    </source>
</evidence>
<dbReference type="InterPro" id="IPR036990">
    <property type="entry name" value="M14A-like_propep"/>
</dbReference>